<dbReference type="Gene3D" id="3.10.129.10">
    <property type="entry name" value="Hotdog Thioesterase"/>
    <property type="match status" value="1"/>
</dbReference>
<dbReference type="InterPro" id="IPR029069">
    <property type="entry name" value="HotDog_dom_sf"/>
</dbReference>
<dbReference type="Proteomes" id="UP000664132">
    <property type="component" value="Unassembled WGS sequence"/>
</dbReference>
<dbReference type="OrthoDB" id="2420454at2759"/>
<accession>A0A8H7W8N4</accession>
<proteinExistence type="predicted"/>
<evidence type="ECO:0000313" key="2">
    <source>
        <dbReference type="Proteomes" id="UP000664132"/>
    </source>
</evidence>
<name>A0A8H7W8N4_9HELO</name>
<keyword evidence="2" id="KW-1185">Reference proteome</keyword>
<protein>
    <recommendedName>
        <fullName evidence="3">Thioesterase domain-containing protein</fullName>
    </recommendedName>
</protein>
<dbReference type="EMBL" id="JAFJYH010000106">
    <property type="protein sequence ID" value="KAG4419397.1"/>
    <property type="molecule type" value="Genomic_DNA"/>
</dbReference>
<dbReference type="AlphaFoldDB" id="A0A8H7W8N4"/>
<sequence length="124" mass="13511">MLASDLASDHEESSYLGELPYFARGSKLREEATIYGLVVHSHGDFFGSIAFPAVADLALRVNKLGNTSVTYEIGLFERGVEEVKSVGELIHVFVDRETGRPAASGMNANIKEGLKRILVTQSKL</sequence>
<organism evidence="1 2">
    <name type="scientific">Cadophora malorum</name>
    <dbReference type="NCBI Taxonomy" id="108018"/>
    <lineage>
        <taxon>Eukaryota</taxon>
        <taxon>Fungi</taxon>
        <taxon>Dikarya</taxon>
        <taxon>Ascomycota</taxon>
        <taxon>Pezizomycotina</taxon>
        <taxon>Leotiomycetes</taxon>
        <taxon>Helotiales</taxon>
        <taxon>Ploettnerulaceae</taxon>
        <taxon>Cadophora</taxon>
    </lineage>
</organism>
<comment type="caution">
    <text evidence="1">The sequence shown here is derived from an EMBL/GenBank/DDBJ whole genome shotgun (WGS) entry which is preliminary data.</text>
</comment>
<gene>
    <name evidence="1" type="ORF">IFR04_007448</name>
</gene>
<evidence type="ECO:0008006" key="3">
    <source>
        <dbReference type="Google" id="ProtNLM"/>
    </source>
</evidence>
<reference evidence="1" key="1">
    <citation type="submission" date="2021-02" db="EMBL/GenBank/DDBJ databases">
        <title>Genome sequence Cadophora malorum strain M34.</title>
        <authorList>
            <person name="Stefanovic E."/>
            <person name="Vu D."/>
            <person name="Scully C."/>
            <person name="Dijksterhuis J."/>
            <person name="Roader J."/>
            <person name="Houbraken J."/>
        </authorList>
    </citation>
    <scope>NUCLEOTIDE SEQUENCE</scope>
    <source>
        <strain evidence="1">M34</strain>
    </source>
</reference>
<dbReference type="SUPFAM" id="SSF54637">
    <property type="entry name" value="Thioesterase/thiol ester dehydrase-isomerase"/>
    <property type="match status" value="1"/>
</dbReference>
<evidence type="ECO:0000313" key="1">
    <source>
        <dbReference type="EMBL" id="KAG4419397.1"/>
    </source>
</evidence>